<sequence length="424" mass="47335">MPMILVTLMTFNTKKLMITCLSLSIMWTLVWLMQPSMYSLLLSNDNLSSLLIMLTMMTTLLITLASSSPSTMKMISLINASLITAFMMTSMISFYVMFELSIIPTFLLIMKSGNQPERNKASLFLLMYTIFASIPLLLAIMASFPLTNMILIQKTSLSMNMPLFLILAFLVKLPMFTFHLWLPKAHVEAPMEGSMVLAAILLKLGSYGLMRMLPLMKLFNKNMSPLMMSISLMGCMITCITCNRQKDLKAMIAYSSVAHMALILISLFSLSNSGPNTTMLMTVSHAFSSSAMFFLATHTYLPLHSRNIHLFKGMTNINPNMSMWWFLTMAANMGTPPFISLISETMAITSAAYWSLYSLIPLLMAGMLMTSFSINLYSQVNHGSPSTNTKTPIMSLAPSLTMTLHLLPLVMLLMNPNIMMLPIS</sequence>
<feature type="transmembrane region" description="Helical" evidence="17">
    <location>
        <begin position="225"/>
        <end position="246"/>
    </location>
</feature>
<keyword evidence="7 17" id="KW-0679">Respiratory chain</keyword>
<evidence type="ECO:0000259" key="18">
    <source>
        <dbReference type="Pfam" id="PF00361"/>
    </source>
</evidence>
<evidence type="ECO:0000256" key="2">
    <source>
        <dbReference type="ARBA" id="ARBA00004225"/>
    </source>
</evidence>
<feature type="transmembrane region" description="Helical" evidence="17">
    <location>
        <begin position="194"/>
        <end position="213"/>
    </location>
</feature>
<comment type="catalytic activity">
    <reaction evidence="16 17">
        <text>a ubiquinone + NADH + 5 H(+)(in) = a ubiquinol + NAD(+) + 4 H(+)(out)</text>
        <dbReference type="Rhea" id="RHEA:29091"/>
        <dbReference type="Rhea" id="RHEA-COMP:9565"/>
        <dbReference type="Rhea" id="RHEA-COMP:9566"/>
        <dbReference type="ChEBI" id="CHEBI:15378"/>
        <dbReference type="ChEBI" id="CHEBI:16389"/>
        <dbReference type="ChEBI" id="CHEBI:17976"/>
        <dbReference type="ChEBI" id="CHEBI:57540"/>
        <dbReference type="ChEBI" id="CHEBI:57945"/>
        <dbReference type="EC" id="7.1.1.2"/>
    </reaction>
</comment>
<comment type="function">
    <text evidence="17">Core subunit of the mitochondrial membrane respiratory chain NADH dehydrogenase (Complex I) which catalyzes electron transfer from NADH through the respiratory chain, using ubiquinone as an electron acceptor. Essential for the catalytic activity and assembly of complex I.</text>
</comment>
<dbReference type="InterPro" id="IPR001750">
    <property type="entry name" value="ND/Mrp_TM"/>
</dbReference>
<dbReference type="Pfam" id="PF00361">
    <property type="entry name" value="Proton_antipo_M"/>
    <property type="match status" value="1"/>
</dbReference>
<comment type="function">
    <text evidence="1">Core subunit of the mitochondrial membrane respiratory chain NADH dehydrogenase (Complex I) that is believed to belong to the minimal assembly required for catalysis. Complex I functions in the transfer of electrons from NADH to the respiratory chain. The immediate electron acceptor for the enzyme is believed to be ubiquinone.</text>
</comment>
<keyword evidence="13 17" id="KW-0830">Ubiquinone</keyword>
<evidence type="ECO:0000256" key="9">
    <source>
        <dbReference type="ARBA" id="ARBA00022967"/>
    </source>
</evidence>
<evidence type="ECO:0000256" key="6">
    <source>
        <dbReference type="ARBA" id="ARBA00022448"/>
    </source>
</evidence>
<feature type="transmembrane region" description="Helical" evidence="17">
    <location>
        <begin position="354"/>
        <end position="374"/>
    </location>
</feature>
<dbReference type="PANTHER" id="PTHR43507">
    <property type="entry name" value="NADH-UBIQUINONE OXIDOREDUCTASE CHAIN 4"/>
    <property type="match status" value="1"/>
</dbReference>
<evidence type="ECO:0000256" key="14">
    <source>
        <dbReference type="ARBA" id="ARBA00023128"/>
    </source>
</evidence>
<reference evidence="19" key="1">
    <citation type="submission" date="2012-01" db="EMBL/GenBank/DDBJ databases">
        <title>Mitochondrial genomes of three spider species.</title>
        <authorList>
            <person name="Podsiadlowski L."/>
            <person name="Arabi J."/>
            <person name="Fahrein K."/>
        </authorList>
    </citation>
    <scope>NUCLEOTIDE SEQUENCE</scope>
</reference>
<dbReference type="GO" id="GO:0042773">
    <property type="term" value="P:ATP synthesis coupled electron transport"/>
    <property type="evidence" value="ECO:0007669"/>
    <property type="project" value="InterPro"/>
</dbReference>
<evidence type="ECO:0000256" key="15">
    <source>
        <dbReference type="ARBA" id="ARBA00023136"/>
    </source>
</evidence>
<dbReference type="GO" id="GO:0015990">
    <property type="term" value="P:electron transport coupled proton transport"/>
    <property type="evidence" value="ECO:0007669"/>
    <property type="project" value="TreeGrafter"/>
</dbReference>
<feature type="transmembrane region" description="Helical" evidence="17">
    <location>
        <begin position="163"/>
        <end position="182"/>
    </location>
</feature>
<dbReference type="GO" id="GO:0003954">
    <property type="term" value="F:NADH dehydrogenase activity"/>
    <property type="evidence" value="ECO:0007669"/>
    <property type="project" value="TreeGrafter"/>
</dbReference>
<protein>
    <recommendedName>
        <fullName evidence="5 17">NADH-ubiquinone oxidoreductase chain 4</fullName>
        <ecNumber evidence="4 17">7.1.1.2</ecNumber>
    </recommendedName>
</protein>
<gene>
    <name evidence="19" type="primary">NAD4</name>
</gene>
<evidence type="ECO:0000256" key="12">
    <source>
        <dbReference type="ARBA" id="ARBA00023027"/>
    </source>
</evidence>
<keyword evidence="6 17" id="KW-0813">Transport</keyword>
<feature type="domain" description="NADH:quinone oxidoreductase/Mrp antiporter transmembrane" evidence="18">
    <location>
        <begin position="90"/>
        <end position="367"/>
    </location>
</feature>
<dbReference type="EC" id="7.1.1.2" evidence="4 17"/>
<dbReference type="InterPro" id="IPR003918">
    <property type="entry name" value="NADH_UbQ_OxRdtase"/>
</dbReference>
<evidence type="ECO:0000256" key="3">
    <source>
        <dbReference type="ARBA" id="ARBA00009025"/>
    </source>
</evidence>
<keyword evidence="14 17" id="KW-0496">Mitochondrion</keyword>
<keyword evidence="15 17" id="KW-0472">Membrane</keyword>
<evidence type="ECO:0000256" key="1">
    <source>
        <dbReference type="ARBA" id="ARBA00003257"/>
    </source>
</evidence>
<feature type="transmembrane region" description="Helical" evidence="17">
    <location>
        <begin position="16"/>
        <end position="34"/>
    </location>
</feature>
<evidence type="ECO:0000256" key="10">
    <source>
        <dbReference type="ARBA" id="ARBA00022982"/>
    </source>
</evidence>
<keyword evidence="12 17" id="KW-0520">NAD</keyword>
<evidence type="ECO:0000256" key="7">
    <source>
        <dbReference type="ARBA" id="ARBA00022660"/>
    </source>
</evidence>
<accession>L7NW04</accession>
<evidence type="ECO:0000256" key="11">
    <source>
        <dbReference type="ARBA" id="ARBA00022989"/>
    </source>
</evidence>
<keyword evidence="8 17" id="KW-0812">Transmembrane</keyword>
<dbReference type="PANTHER" id="PTHR43507:SF20">
    <property type="entry name" value="NADH-UBIQUINONE OXIDOREDUCTASE CHAIN 4"/>
    <property type="match status" value="1"/>
</dbReference>
<evidence type="ECO:0000256" key="13">
    <source>
        <dbReference type="ARBA" id="ARBA00023075"/>
    </source>
</evidence>
<comment type="similarity">
    <text evidence="3 17">Belongs to the complex I subunit 4 family.</text>
</comment>
<feature type="transmembrane region" description="Helical" evidence="17">
    <location>
        <begin position="282"/>
        <end position="303"/>
    </location>
</feature>
<keyword evidence="9" id="KW-1278">Translocase</keyword>
<evidence type="ECO:0000256" key="17">
    <source>
        <dbReference type="RuleBase" id="RU003297"/>
    </source>
</evidence>
<feature type="transmembrane region" description="Helical" evidence="17">
    <location>
        <begin position="77"/>
        <end position="103"/>
    </location>
</feature>
<comment type="subcellular location">
    <subcellularLocation>
        <location evidence="2 17">Mitochondrion membrane</location>
        <topology evidence="2 17">Multi-pass membrane protein</topology>
    </subcellularLocation>
</comment>
<organism evidence="19">
    <name type="scientific">Pholcus phalangioides</name>
    <name type="common">Longbodied cellar spider</name>
    <name type="synonym">Aranea phalangioides</name>
    <dbReference type="NCBI Taxonomy" id="6932"/>
    <lineage>
        <taxon>Eukaryota</taxon>
        <taxon>Metazoa</taxon>
        <taxon>Ecdysozoa</taxon>
        <taxon>Arthropoda</taxon>
        <taxon>Chelicerata</taxon>
        <taxon>Arachnida</taxon>
        <taxon>Araneae</taxon>
        <taxon>Araneomorphae</taxon>
        <taxon>Haplogynae</taxon>
        <taxon>Pholcoidea</taxon>
        <taxon>Pholcidae</taxon>
        <taxon>Pholcus</taxon>
    </lineage>
</organism>
<dbReference type="EMBL" id="JQ407804">
    <property type="protein sequence ID" value="AFC77890.1"/>
    <property type="molecule type" value="Genomic_DNA"/>
</dbReference>
<keyword evidence="10 17" id="KW-0249">Electron transport</keyword>
<dbReference type="AlphaFoldDB" id="L7NW04"/>
<name>L7NW04_PHOPA</name>
<feature type="transmembrane region" description="Helical" evidence="17">
    <location>
        <begin position="252"/>
        <end position="270"/>
    </location>
</feature>
<feature type="transmembrane region" description="Helical" evidence="17">
    <location>
        <begin position="46"/>
        <end position="65"/>
    </location>
</feature>
<feature type="transmembrane region" description="Helical" evidence="17">
    <location>
        <begin position="123"/>
        <end position="151"/>
    </location>
</feature>
<evidence type="ECO:0000256" key="8">
    <source>
        <dbReference type="ARBA" id="ARBA00022692"/>
    </source>
</evidence>
<proteinExistence type="inferred from homology"/>
<dbReference type="GO" id="GO:0031966">
    <property type="term" value="C:mitochondrial membrane"/>
    <property type="evidence" value="ECO:0007669"/>
    <property type="project" value="UniProtKB-SubCell"/>
</dbReference>
<evidence type="ECO:0000313" key="19">
    <source>
        <dbReference type="EMBL" id="AFC77890.1"/>
    </source>
</evidence>
<dbReference type="PRINTS" id="PR01437">
    <property type="entry name" value="NUOXDRDTASE4"/>
</dbReference>
<dbReference type="GO" id="GO:0048039">
    <property type="term" value="F:ubiquinone binding"/>
    <property type="evidence" value="ECO:0007669"/>
    <property type="project" value="TreeGrafter"/>
</dbReference>
<evidence type="ECO:0000256" key="4">
    <source>
        <dbReference type="ARBA" id="ARBA00012944"/>
    </source>
</evidence>
<dbReference type="GO" id="GO:0008137">
    <property type="term" value="F:NADH dehydrogenase (ubiquinone) activity"/>
    <property type="evidence" value="ECO:0007669"/>
    <property type="project" value="UniProtKB-UniRule"/>
</dbReference>
<evidence type="ECO:0000256" key="5">
    <source>
        <dbReference type="ARBA" id="ARBA00021006"/>
    </source>
</evidence>
<feature type="transmembrane region" description="Helical" evidence="17">
    <location>
        <begin position="394"/>
        <end position="414"/>
    </location>
</feature>
<keyword evidence="11 17" id="KW-1133">Transmembrane helix</keyword>
<feature type="transmembrane region" description="Helical" evidence="17">
    <location>
        <begin position="323"/>
        <end position="342"/>
    </location>
</feature>
<geneLocation type="mitochondrion" evidence="19"/>
<evidence type="ECO:0000256" key="16">
    <source>
        <dbReference type="ARBA" id="ARBA00049551"/>
    </source>
</evidence>